<organism evidence="2 3">
    <name type="scientific">Pyrenophora tritici-repentis</name>
    <dbReference type="NCBI Taxonomy" id="45151"/>
    <lineage>
        <taxon>Eukaryota</taxon>
        <taxon>Fungi</taxon>
        <taxon>Dikarya</taxon>
        <taxon>Ascomycota</taxon>
        <taxon>Pezizomycotina</taxon>
        <taxon>Dothideomycetes</taxon>
        <taxon>Pleosporomycetidae</taxon>
        <taxon>Pleosporales</taxon>
        <taxon>Pleosporineae</taxon>
        <taxon>Pleosporaceae</taxon>
        <taxon>Pyrenophora</taxon>
    </lineage>
</organism>
<dbReference type="AlphaFoldDB" id="A0A834VU32"/>
<name>A0A834VU32_9PLEO</name>
<protein>
    <submittedName>
        <fullName evidence="2">Uncharacterized protein</fullName>
    </submittedName>
</protein>
<evidence type="ECO:0000256" key="1">
    <source>
        <dbReference type="SAM" id="MobiDB-lite"/>
    </source>
</evidence>
<gene>
    <name evidence="2" type="ORF">PtrM4_073620</name>
</gene>
<accession>A0A834VU32</accession>
<proteinExistence type="predicted"/>
<comment type="caution">
    <text evidence="2">The sequence shown here is derived from an EMBL/GenBank/DDBJ whole genome shotgun (WGS) entry which is preliminary data.</text>
</comment>
<evidence type="ECO:0000313" key="2">
    <source>
        <dbReference type="EMBL" id="KAF7575738.1"/>
    </source>
</evidence>
<dbReference type="Proteomes" id="UP000245464">
    <property type="component" value="Chromosome 2"/>
</dbReference>
<dbReference type="GeneID" id="90955721"/>
<dbReference type="KEGG" id="ptrr:90955721"/>
<reference evidence="2 3" key="1">
    <citation type="journal article" date="2018" name="BMC Genomics">
        <title>Comparative genomics of the wheat fungal pathogen Pyrenophora tritici-repentis reveals chromosomal variations and genome plasticity.</title>
        <authorList>
            <person name="Moolhuijzen P."/>
            <person name="See P.T."/>
            <person name="Hane J.K."/>
            <person name="Shi G."/>
            <person name="Liu Z."/>
            <person name="Oliver R.P."/>
            <person name="Moffat C.S."/>
        </authorList>
    </citation>
    <scope>NUCLEOTIDE SEQUENCE [LARGE SCALE GENOMIC DNA]</scope>
    <source>
        <strain evidence="2">M4</strain>
    </source>
</reference>
<feature type="region of interest" description="Disordered" evidence="1">
    <location>
        <begin position="117"/>
        <end position="144"/>
    </location>
</feature>
<evidence type="ECO:0000313" key="3">
    <source>
        <dbReference type="Proteomes" id="UP000245464"/>
    </source>
</evidence>
<dbReference type="RefSeq" id="XP_065964687.1">
    <property type="nucleotide sequence ID" value="XM_066106060.1"/>
</dbReference>
<sequence length="144" mass="16685">MHAAGTPNREKGHSAPWWTEDCRVAYKRHIQEKSDYGQSPSEATRAFLATVRKAKRTYWQQRIDGCNNDKDLYKLVGWHKLSFDQRDTPLVIEGRTITAPLEKAEALREAILDRFSAEDDLLEPPPLDNDPQTRLRNNQSDRHD</sequence>
<dbReference type="EMBL" id="NQIK02000002">
    <property type="protein sequence ID" value="KAF7575738.1"/>
    <property type="molecule type" value="Genomic_DNA"/>
</dbReference>